<sequence>MLRLMPSMLALIAVQRQTAILRSTRPWRREQHGCTAGDPMVALTKLSTLAHTPSLRASPVTDDDFPDVHPTFYFITGKYMLFSKGCKLVGCGSAVPSLSVSNDDLAKIVDTSDEWIFFCTGIRNRRVVSDVEPDDLELILMCISTPEDIFGDAPKVENNFRGRPPAIMNCSPWDSIPRPQAQYHIIHSSHHTKPSKSILSRQPVKNYHPRNQIELSNVSREPNESMPVNFVLPFSNVFPDPASSNM</sequence>
<protein>
    <submittedName>
        <fullName evidence="6">Uncharacterized protein</fullName>
    </submittedName>
</protein>
<reference evidence="6" key="1">
    <citation type="submission" date="2019-09" db="EMBL/GenBank/DDBJ databases">
        <title>Draft genome information of white flower Hibiscus syriacus.</title>
        <authorList>
            <person name="Kim Y.-M."/>
        </authorList>
    </citation>
    <scope>NUCLEOTIDE SEQUENCE [LARGE SCALE GENOMIC DNA]</scope>
    <source>
        <strain evidence="6">YM2019G1</strain>
    </source>
</reference>
<dbReference type="InterPro" id="IPR016039">
    <property type="entry name" value="Thiolase-like"/>
</dbReference>
<evidence type="ECO:0000256" key="4">
    <source>
        <dbReference type="ARBA" id="ARBA00023098"/>
    </source>
</evidence>
<proteinExistence type="inferred from homology"/>
<evidence type="ECO:0000256" key="1">
    <source>
        <dbReference type="ARBA" id="ARBA00008642"/>
    </source>
</evidence>
<evidence type="ECO:0000313" key="6">
    <source>
        <dbReference type="EMBL" id="KAE8693887.1"/>
    </source>
</evidence>
<dbReference type="EMBL" id="VEPZ02001112">
    <property type="protein sequence ID" value="KAE8693887.1"/>
    <property type="molecule type" value="Genomic_DNA"/>
</dbReference>
<dbReference type="Proteomes" id="UP000436088">
    <property type="component" value="Unassembled WGS sequence"/>
</dbReference>
<comment type="similarity">
    <text evidence="1">Belongs to the thiolase-like superfamily. FabH family.</text>
</comment>
<keyword evidence="5" id="KW-0275">Fatty acid biosynthesis</keyword>
<evidence type="ECO:0000313" key="7">
    <source>
        <dbReference type="Proteomes" id="UP000436088"/>
    </source>
</evidence>
<keyword evidence="4" id="KW-0443">Lipid metabolism</keyword>
<comment type="caution">
    <text evidence="6">The sequence shown here is derived from an EMBL/GenBank/DDBJ whole genome shotgun (WGS) entry which is preliminary data.</text>
</comment>
<accession>A0A6A2ZQZ0</accession>
<dbReference type="SUPFAM" id="SSF53901">
    <property type="entry name" value="Thiolase-like"/>
    <property type="match status" value="1"/>
</dbReference>
<dbReference type="PANTHER" id="PTHR43091:SF1">
    <property type="entry name" value="BETA-KETOACYL-[ACYL-CARRIER-PROTEIN] SYNTHASE III, CHLOROPLASTIC"/>
    <property type="match status" value="1"/>
</dbReference>
<dbReference type="Gene3D" id="3.40.47.10">
    <property type="match status" value="1"/>
</dbReference>
<dbReference type="GO" id="GO:0016746">
    <property type="term" value="F:acyltransferase activity"/>
    <property type="evidence" value="ECO:0007669"/>
    <property type="project" value="InterPro"/>
</dbReference>
<name>A0A6A2ZQZ0_HIBSY</name>
<keyword evidence="3" id="KW-0276">Fatty acid metabolism</keyword>
<evidence type="ECO:0000256" key="3">
    <source>
        <dbReference type="ARBA" id="ARBA00022832"/>
    </source>
</evidence>
<keyword evidence="2" id="KW-0444">Lipid biosynthesis</keyword>
<dbReference type="GO" id="GO:0006633">
    <property type="term" value="P:fatty acid biosynthetic process"/>
    <property type="evidence" value="ECO:0007669"/>
    <property type="project" value="UniProtKB-KW"/>
</dbReference>
<dbReference type="AlphaFoldDB" id="A0A6A2ZQZ0"/>
<dbReference type="PANTHER" id="PTHR43091">
    <property type="entry name" value="3-OXOACYL-[ACYL-CARRIER-PROTEIN] SYNTHASE"/>
    <property type="match status" value="1"/>
</dbReference>
<gene>
    <name evidence="6" type="ORF">F3Y22_tig00110788pilonHSYRG00042</name>
</gene>
<evidence type="ECO:0000256" key="2">
    <source>
        <dbReference type="ARBA" id="ARBA00022516"/>
    </source>
</evidence>
<keyword evidence="7" id="KW-1185">Reference proteome</keyword>
<organism evidence="6 7">
    <name type="scientific">Hibiscus syriacus</name>
    <name type="common">Rose of Sharon</name>
    <dbReference type="NCBI Taxonomy" id="106335"/>
    <lineage>
        <taxon>Eukaryota</taxon>
        <taxon>Viridiplantae</taxon>
        <taxon>Streptophyta</taxon>
        <taxon>Embryophyta</taxon>
        <taxon>Tracheophyta</taxon>
        <taxon>Spermatophyta</taxon>
        <taxon>Magnoliopsida</taxon>
        <taxon>eudicotyledons</taxon>
        <taxon>Gunneridae</taxon>
        <taxon>Pentapetalae</taxon>
        <taxon>rosids</taxon>
        <taxon>malvids</taxon>
        <taxon>Malvales</taxon>
        <taxon>Malvaceae</taxon>
        <taxon>Malvoideae</taxon>
        <taxon>Hibiscus</taxon>
    </lineage>
</organism>
<evidence type="ECO:0000256" key="5">
    <source>
        <dbReference type="ARBA" id="ARBA00023160"/>
    </source>
</evidence>
<dbReference type="GO" id="GO:0009507">
    <property type="term" value="C:chloroplast"/>
    <property type="evidence" value="ECO:0007669"/>
    <property type="project" value="TreeGrafter"/>
</dbReference>